<gene>
    <name evidence="3" type="ORF">K435DRAFT_837128</name>
</gene>
<dbReference type="AlphaFoldDB" id="A0A4S8MEH5"/>
<keyword evidence="2" id="KW-0812">Transmembrane</keyword>
<dbReference type="EMBL" id="ML179099">
    <property type="protein sequence ID" value="THV00772.1"/>
    <property type="molecule type" value="Genomic_DNA"/>
</dbReference>
<accession>A0A4S8MEH5</accession>
<feature type="transmembrane region" description="Helical" evidence="2">
    <location>
        <begin position="210"/>
        <end position="229"/>
    </location>
</feature>
<keyword evidence="2" id="KW-1133">Transmembrane helix</keyword>
<evidence type="ECO:0000313" key="4">
    <source>
        <dbReference type="Proteomes" id="UP000297245"/>
    </source>
</evidence>
<dbReference type="OrthoDB" id="2790304at2759"/>
<feature type="transmembrane region" description="Helical" evidence="2">
    <location>
        <begin position="18"/>
        <end position="39"/>
    </location>
</feature>
<organism evidence="3 4">
    <name type="scientific">Dendrothele bispora (strain CBS 962.96)</name>
    <dbReference type="NCBI Taxonomy" id="1314807"/>
    <lineage>
        <taxon>Eukaryota</taxon>
        <taxon>Fungi</taxon>
        <taxon>Dikarya</taxon>
        <taxon>Basidiomycota</taxon>
        <taxon>Agaricomycotina</taxon>
        <taxon>Agaricomycetes</taxon>
        <taxon>Agaricomycetidae</taxon>
        <taxon>Agaricales</taxon>
        <taxon>Agaricales incertae sedis</taxon>
        <taxon>Dendrothele</taxon>
    </lineage>
</organism>
<feature type="transmembrane region" description="Helical" evidence="2">
    <location>
        <begin position="126"/>
        <end position="147"/>
    </location>
</feature>
<keyword evidence="4" id="KW-1185">Reference proteome</keyword>
<protein>
    <submittedName>
        <fullName evidence="3">Uncharacterized protein</fullName>
    </submittedName>
</protein>
<evidence type="ECO:0000313" key="3">
    <source>
        <dbReference type="EMBL" id="THV00772.1"/>
    </source>
</evidence>
<reference evidence="3 4" key="1">
    <citation type="journal article" date="2019" name="Nat. Ecol. Evol.">
        <title>Megaphylogeny resolves global patterns of mushroom evolution.</title>
        <authorList>
            <person name="Varga T."/>
            <person name="Krizsan K."/>
            <person name="Foldi C."/>
            <person name="Dima B."/>
            <person name="Sanchez-Garcia M."/>
            <person name="Sanchez-Ramirez S."/>
            <person name="Szollosi G.J."/>
            <person name="Szarkandi J.G."/>
            <person name="Papp V."/>
            <person name="Albert L."/>
            <person name="Andreopoulos W."/>
            <person name="Angelini C."/>
            <person name="Antonin V."/>
            <person name="Barry K.W."/>
            <person name="Bougher N.L."/>
            <person name="Buchanan P."/>
            <person name="Buyck B."/>
            <person name="Bense V."/>
            <person name="Catcheside P."/>
            <person name="Chovatia M."/>
            <person name="Cooper J."/>
            <person name="Damon W."/>
            <person name="Desjardin D."/>
            <person name="Finy P."/>
            <person name="Geml J."/>
            <person name="Haridas S."/>
            <person name="Hughes K."/>
            <person name="Justo A."/>
            <person name="Karasinski D."/>
            <person name="Kautmanova I."/>
            <person name="Kiss B."/>
            <person name="Kocsube S."/>
            <person name="Kotiranta H."/>
            <person name="LaButti K.M."/>
            <person name="Lechner B.E."/>
            <person name="Liimatainen K."/>
            <person name="Lipzen A."/>
            <person name="Lukacs Z."/>
            <person name="Mihaltcheva S."/>
            <person name="Morgado L.N."/>
            <person name="Niskanen T."/>
            <person name="Noordeloos M.E."/>
            <person name="Ohm R.A."/>
            <person name="Ortiz-Santana B."/>
            <person name="Ovrebo C."/>
            <person name="Racz N."/>
            <person name="Riley R."/>
            <person name="Savchenko A."/>
            <person name="Shiryaev A."/>
            <person name="Soop K."/>
            <person name="Spirin V."/>
            <person name="Szebenyi C."/>
            <person name="Tomsovsky M."/>
            <person name="Tulloss R.E."/>
            <person name="Uehling J."/>
            <person name="Grigoriev I.V."/>
            <person name="Vagvolgyi C."/>
            <person name="Papp T."/>
            <person name="Martin F.M."/>
            <person name="Miettinen O."/>
            <person name="Hibbett D.S."/>
            <person name="Nagy L.G."/>
        </authorList>
    </citation>
    <scope>NUCLEOTIDE SEQUENCE [LARGE SCALE GENOMIC DNA]</scope>
    <source>
        <strain evidence="3 4">CBS 962.96</strain>
    </source>
</reference>
<evidence type="ECO:0000256" key="1">
    <source>
        <dbReference type="SAM" id="MobiDB-lite"/>
    </source>
</evidence>
<feature type="transmembrane region" description="Helical" evidence="2">
    <location>
        <begin position="75"/>
        <end position="95"/>
    </location>
</feature>
<dbReference type="Proteomes" id="UP000297245">
    <property type="component" value="Unassembled WGS sequence"/>
</dbReference>
<feature type="region of interest" description="Disordered" evidence="1">
    <location>
        <begin position="281"/>
        <end position="302"/>
    </location>
</feature>
<feature type="compositionally biased region" description="Polar residues" evidence="1">
    <location>
        <begin position="283"/>
        <end position="302"/>
    </location>
</feature>
<feature type="transmembrane region" description="Helical" evidence="2">
    <location>
        <begin position="183"/>
        <end position="204"/>
    </location>
</feature>
<evidence type="ECO:0000256" key="2">
    <source>
        <dbReference type="SAM" id="Phobius"/>
    </source>
</evidence>
<sequence>MLGFVNRERFRISTPRKILLMLCLTMFMTSSAFFAVNLARCLTSLRSWKKSTRQNSQILDSSQKLYNRLELVEDILYPINFFFSDAVVVWRAWVIVHKKSRLILSVLLVGTAGDILPSSLENNTALNVVVPIPLVLTNLSATWMIGWKFWSTRKLLKPHILRESSGTWTGIERIFLIILESGFLYLIVWVFSAIAISGAFGGTAGDLKDAFLPHLAAIYLPLVFLLVAGQKSQVNAVLQHEDNMELTEVVSMETIATEFAHSRSTPIDTTTEEDKPREILGRNCTNLSSDPRPNRSNLEIPSNNNHARAVGLFVVMNTAQKAMPDDDPQNNFLLS</sequence>
<feature type="transmembrane region" description="Helical" evidence="2">
    <location>
        <begin position="102"/>
        <end position="120"/>
    </location>
</feature>
<proteinExistence type="predicted"/>
<name>A0A4S8MEH5_DENBC</name>
<keyword evidence="2" id="KW-0472">Membrane</keyword>